<keyword evidence="7" id="KW-1185">Reference proteome</keyword>
<comment type="caution">
    <text evidence="6">The sequence shown here is derived from an EMBL/GenBank/DDBJ whole genome shotgun (WGS) entry which is preliminary data.</text>
</comment>
<gene>
    <name evidence="6" type="ORF">WG900_17265</name>
</gene>
<name>A0ABU8SCI0_9SPHN</name>
<evidence type="ECO:0000256" key="4">
    <source>
        <dbReference type="SAM" id="Phobius"/>
    </source>
</evidence>
<dbReference type="PANTHER" id="PTHR11360:SF284">
    <property type="entry name" value="EG:103B4.3 PROTEIN-RELATED"/>
    <property type="match status" value="1"/>
</dbReference>
<evidence type="ECO:0000256" key="2">
    <source>
        <dbReference type="ARBA" id="ARBA00022989"/>
    </source>
</evidence>
<feature type="transmembrane region" description="Helical" evidence="4">
    <location>
        <begin position="24"/>
        <end position="41"/>
    </location>
</feature>
<feature type="transmembrane region" description="Helical" evidence="4">
    <location>
        <begin position="115"/>
        <end position="136"/>
    </location>
</feature>
<feature type="transmembrane region" description="Helical" evidence="4">
    <location>
        <begin position="293"/>
        <end position="313"/>
    </location>
</feature>
<feature type="transmembrane region" description="Helical" evidence="4">
    <location>
        <begin position="181"/>
        <end position="201"/>
    </location>
</feature>
<evidence type="ECO:0000256" key="3">
    <source>
        <dbReference type="ARBA" id="ARBA00023136"/>
    </source>
</evidence>
<dbReference type="PROSITE" id="PS50850">
    <property type="entry name" value="MFS"/>
    <property type="match status" value="1"/>
</dbReference>
<dbReference type="Gene3D" id="1.20.1250.20">
    <property type="entry name" value="MFS general substrate transporter like domains"/>
    <property type="match status" value="2"/>
</dbReference>
<dbReference type="RefSeq" id="WP_339969130.1">
    <property type="nucleotide sequence ID" value="NZ_JBBHJY010000010.1"/>
</dbReference>
<accession>A0ABU8SCI0</accession>
<keyword evidence="2 4" id="KW-1133">Transmembrane helix</keyword>
<dbReference type="InterPro" id="IPR011701">
    <property type="entry name" value="MFS"/>
</dbReference>
<feature type="domain" description="Major facilitator superfamily (MFS) profile" evidence="5">
    <location>
        <begin position="23"/>
        <end position="408"/>
    </location>
</feature>
<feature type="transmembrane region" description="Helical" evidence="4">
    <location>
        <begin position="222"/>
        <end position="245"/>
    </location>
</feature>
<dbReference type="EMBL" id="JBBHJY010000010">
    <property type="protein sequence ID" value="MEJ6011667.1"/>
    <property type="molecule type" value="Genomic_DNA"/>
</dbReference>
<feature type="transmembrane region" description="Helical" evidence="4">
    <location>
        <begin position="148"/>
        <end position="169"/>
    </location>
</feature>
<keyword evidence="3 4" id="KW-0472">Membrane</keyword>
<dbReference type="SUPFAM" id="SSF103473">
    <property type="entry name" value="MFS general substrate transporter"/>
    <property type="match status" value="1"/>
</dbReference>
<proteinExistence type="predicted"/>
<evidence type="ECO:0000313" key="7">
    <source>
        <dbReference type="Proteomes" id="UP001379235"/>
    </source>
</evidence>
<protein>
    <submittedName>
        <fullName evidence="6">MFS transporter</fullName>
    </submittedName>
</protein>
<dbReference type="InterPro" id="IPR050327">
    <property type="entry name" value="Proton-linked_MCT"/>
</dbReference>
<reference evidence="6 7" key="1">
    <citation type="submission" date="2024-03" db="EMBL/GenBank/DDBJ databases">
        <authorList>
            <person name="Jo J.-H."/>
        </authorList>
    </citation>
    <scope>NUCLEOTIDE SEQUENCE [LARGE SCALE GENOMIC DNA]</scope>
    <source>
        <strain evidence="6 7">AS3R-12</strain>
    </source>
</reference>
<dbReference type="Pfam" id="PF07690">
    <property type="entry name" value="MFS_1"/>
    <property type="match status" value="1"/>
</dbReference>
<feature type="transmembrane region" description="Helical" evidence="4">
    <location>
        <begin position="90"/>
        <end position="109"/>
    </location>
</feature>
<feature type="transmembrane region" description="Helical" evidence="4">
    <location>
        <begin position="319"/>
        <end position="341"/>
    </location>
</feature>
<evidence type="ECO:0000313" key="6">
    <source>
        <dbReference type="EMBL" id="MEJ6011667.1"/>
    </source>
</evidence>
<dbReference type="Proteomes" id="UP001379235">
    <property type="component" value="Unassembled WGS sequence"/>
</dbReference>
<feature type="transmembrane region" description="Helical" evidence="4">
    <location>
        <begin position="265"/>
        <end position="286"/>
    </location>
</feature>
<evidence type="ECO:0000259" key="5">
    <source>
        <dbReference type="PROSITE" id="PS50850"/>
    </source>
</evidence>
<organism evidence="6 7">
    <name type="scientific">Novosphingobium aquae</name>
    <dbReference type="NCBI Taxonomy" id="3133435"/>
    <lineage>
        <taxon>Bacteria</taxon>
        <taxon>Pseudomonadati</taxon>
        <taxon>Pseudomonadota</taxon>
        <taxon>Alphaproteobacteria</taxon>
        <taxon>Sphingomonadales</taxon>
        <taxon>Sphingomonadaceae</taxon>
        <taxon>Novosphingobium</taxon>
    </lineage>
</organism>
<dbReference type="PANTHER" id="PTHR11360">
    <property type="entry name" value="MONOCARBOXYLATE TRANSPORTER"/>
    <property type="match status" value="1"/>
</dbReference>
<sequence length="414" mass="43629">MTMPDRPQSSASGYWLEVREHRRALVAASAGLASGFLLNHYVANIFGPQLIEAFGWTRSQFALVGAFGMINLATIPLIGRLTDRIGIRPVATVGIAAFPLTFVAMSQMGGSFETFVLISLAQYLLCGATTTSIVYSRLVAERFAAARGLALAIGATAPAVVGIVGSPLLQALITREGWRTGYLAVALYVALVGAFALAFMPRDKPRSSATRKRVERTGDYPVLLRSRTFWTLFFGFLLCNLIYPLQSSQLMLMLAEQGIDSARGAWMVSLFAGGVLAGRFLCGIALDRFPSHYVAAVALGLPGLGLLAMSTGLAGPFGLAVAVVVMGLSLGAESDLAAYLVMRHFELRVYGTVLGLVVTSLALSASLGSIMLSATLALTGSFTAYLLLSAAGCLIGALLFLLLGKQGDPTVSLT</sequence>
<feature type="transmembrane region" description="Helical" evidence="4">
    <location>
        <begin position="382"/>
        <end position="403"/>
    </location>
</feature>
<dbReference type="InterPro" id="IPR036259">
    <property type="entry name" value="MFS_trans_sf"/>
</dbReference>
<feature type="transmembrane region" description="Helical" evidence="4">
    <location>
        <begin position="61"/>
        <end position="78"/>
    </location>
</feature>
<keyword evidence="1 4" id="KW-0812">Transmembrane</keyword>
<feature type="transmembrane region" description="Helical" evidence="4">
    <location>
        <begin position="353"/>
        <end position="376"/>
    </location>
</feature>
<evidence type="ECO:0000256" key="1">
    <source>
        <dbReference type="ARBA" id="ARBA00022692"/>
    </source>
</evidence>
<dbReference type="InterPro" id="IPR020846">
    <property type="entry name" value="MFS_dom"/>
</dbReference>